<feature type="chain" id="PRO_5006436085" evidence="2">
    <location>
        <begin position="25"/>
        <end position="607"/>
    </location>
</feature>
<feature type="compositionally biased region" description="Basic and acidic residues" evidence="1">
    <location>
        <begin position="528"/>
        <end position="551"/>
    </location>
</feature>
<dbReference type="STRING" id="989370.AOQ71_12470"/>
<evidence type="ECO:0000259" key="3">
    <source>
        <dbReference type="PROSITE" id="PS50208"/>
    </source>
</evidence>
<dbReference type="OrthoDB" id="9816009at2"/>
<evidence type="ECO:0000256" key="2">
    <source>
        <dbReference type="SAM" id="SignalP"/>
    </source>
</evidence>
<sequence length="607" mass="65588">MDTARLFFFVLFSCSWLALGSAQAEHRVALVLGNSAYKSVPQLINPVNDAALVGDMLKKAGFESVDIRTDLNATEMRKAFRDFGGRAREADVAVIYYAGHGIELDGTNYLIPTDAALETDSDVLDETVALDRALFAVEPAKQLRLVILDACRDNPFARSMKRTVASRAIGRGLAKVEPTSPNTMIAFAAKAGSTASDGDSKNSPFATAIVQRLPTPGLDLRKAFGFVRDDVLKKTGYKQEPYVYGSLGGDDVSLVPPSSGAAPQQDNPQTAARRDYELALQVGTRAVWTAFLAQYPDGFYASLAQGQLDRIAAEEARATASERARIAEQKKARLAADQAKQTVQDKAEAAAKAAEDARIAAEKLKQEVEAKAAAAERKRKETEAAAEQGVAKSDEKQAINQQLTADDQQKMAALSPATGQPDRSAQEINKLVQQELRRVGCLTATSDDDWSVTSQQSVSNFNKFAGTKFDIKSASLDLLDAIKARRDRVCSQVCERGFEPIGDHCVRRSCRRGLALNEKGECVQSDKTPARKPERPLASRPEAIDSKPAERRSLSGGRCISISQRCALEIGGRCDPASGKWEYGRNGAGGNTQAFNACLGRMMAGRK</sequence>
<accession>A0A0R3E5W7</accession>
<comment type="caution">
    <text evidence="4">The sequence shown here is derived from an EMBL/GenBank/DDBJ whole genome shotgun (WGS) entry which is preliminary data.</text>
</comment>
<dbReference type="InterPro" id="IPR029030">
    <property type="entry name" value="Caspase-like_dom_sf"/>
</dbReference>
<feature type="region of interest" description="Disordered" evidence="1">
    <location>
        <begin position="521"/>
        <end position="551"/>
    </location>
</feature>
<protein>
    <submittedName>
        <fullName evidence="4">Caspase (Peptidase)</fullName>
    </submittedName>
</protein>
<evidence type="ECO:0000313" key="5">
    <source>
        <dbReference type="Proteomes" id="UP000051936"/>
    </source>
</evidence>
<dbReference type="InterPro" id="IPR011600">
    <property type="entry name" value="Pept_C14_caspase"/>
</dbReference>
<dbReference type="GO" id="GO:0004197">
    <property type="term" value="F:cysteine-type endopeptidase activity"/>
    <property type="evidence" value="ECO:0007669"/>
    <property type="project" value="InterPro"/>
</dbReference>
<proteinExistence type="predicted"/>
<evidence type="ECO:0000313" key="4">
    <source>
        <dbReference type="EMBL" id="KRQ14693.1"/>
    </source>
</evidence>
<dbReference type="GO" id="GO:0006508">
    <property type="term" value="P:proteolysis"/>
    <property type="evidence" value="ECO:0007669"/>
    <property type="project" value="InterPro"/>
</dbReference>
<evidence type="ECO:0000256" key="1">
    <source>
        <dbReference type="SAM" id="MobiDB-lite"/>
    </source>
</evidence>
<dbReference type="EMBL" id="LJYG01000047">
    <property type="protein sequence ID" value="KRQ14693.1"/>
    <property type="molecule type" value="Genomic_DNA"/>
</dbReference>
<dbReference type="Gene3D" id="3.40.50.1460">
    <property type="match status" value="1"/>
</dbReference>
<dbReference type="PANTHER" id="PTHR22576">
    <property type="entry name" value="MUCOSA ASSOCIATED LYMPHOID TISSUE LYMPHOMA TRANSLOCATION PROTEIN 1/PARACASPASE"/>
    <property type="match status" value="1"/>
</dbReference>
<gene>
    <name evidence="4" type="ORF">AOQ71_12470</name>
</gene>
<feature type="region of interest" description="Disordered" evidence="1">
    <location>
        <begin position="375"/>
        <end position="396"/>
    </location>
</feature>
<dbReference type="InterPro" id="IPR052039">
    <property type="entry name" value="Caspase-related_regulators"/>
</dbReference>
<name>A0A0R3E5W7_9BRAD</name>
<keyword evidence="5" id="KW-1185">Reference proteome</keyword>
<dbReference type="SUPFAM" id="SSF52129">
    <property type="entry name" value="Caspase-like"/>
    <property type="match status" value="1"/>
</dbReference>
<dbReference type="InterPro" id="IPR001309">
    <property type="entry name" value="Pept_C14_p20"/>
</dbReference>
<dbReference type="RefSeq" id="WP_057746581.1">
    <property type="nucleotide sequence ID" value="NZ_LJYG01000047.1"/>
</dbReference>
<dbReference type="AlphaFoldDB" id="A0A0R3E5W7"/>
<feature type="domain" description="Caspase family p20" evidence="3">
    <location>
        <begin position="25"/>
        <end position="155"/>
    </location>
</feature>
<organism evidence="4 5">
    <name type="scientific">Bradyrhizobium manausense</name>
    <dbReference type="NCBI Taxonomy" id="989370"/>
    <lineage>
        <taxon>Bacteria</taxon>
        <taxon>Pseudomonadati</taxon>
        <taxon>Pseudomonadota</taxon>
        <taxon>Alphaproteobacteria</taxon>
        <taxon>Hyphomicrobiales</taxon>
        <taxon>Nitrobacteraceae</taxon>
        <taxon>Bradyrhizobium</taxon>
    </lineage>
</organism>
<dbReference type="Pfam" id="PF00656">
    <property type="entry name" value="Peptidase_C14"/>
    <property type="match status" value="1"/>
</dbReference>
<reference evidence="4 5" key="1">
    <citation type="submission" date="2015-09" db="EMBL/GenBank/DDBJ databases">
        <title>Draft Genome Sequence of Bradyrhizobium manausense Strain BR 3351T, a Novel Symbiotic Nitrogen-Fixing Alphaproteobacterium Isolated from Brazilian Amazon Rain Forest.</title>
        <authorList>
            <person name="De Araujo J.L."/>
            <person name="Zilli J.E."/>
        </authorList>
    </citation>
    <scope>NUCLEOTIDE SEQUENCE [LARGE SCALE GENOMIC DNA]</scope>
    <source>
        <strain evidence="4 5">BR3351</strain>
    </source>
</reference>
<dbReference type="PROSITE" id="PS50208">
    <property type="entry name" value="CASPASE_P20"/>
    <property type="match status" value="1"/>
</dbReference>
<dbReference type="Proteomes" id="UP000051936">
    <property type="component" value="Unassembled WGS sequence"/>
</dbReference>
<feature type="signal peptide" evidence="2">
    <location>
        <begin position="1"/>
        <end position="24"/>
    </location>
</feature>
<keyword evidence="2" id="KW-0732">Signal</keyword>
<dbReference type="PANTHER" id="PTHR22576:SF37">
    <property type="entry name" value="MUCOSA-ASSOCIATED LYMPHOID TISSUE LYMPHOMA TRANSLOCATION PROTEIN 1"/>
    <property type="match status" value="1"/>
</dbReference>